<dbReference type="InterPro" id="IPR000408">
    <property type="entry name" value="Reg_chr_condens"/>
</dbReference>
<evidence type="ECO:0000259" key="5">
    <source>
        <dbReference type="Pfam" id="PF25390"/>
    </source>
</evidence>
<feature type="repeat" description="RCC1" evidence="3">
    <location>
        <begin position="206"/>
        <end position="263"/>
    </location>
</feature>
<dbReference type="InterPro" id="IPR051553">
    <property type="entry name" value="Ran_GTPase-activating"/>
</dbReference>
<protein>
    <recommendedName>
        <fullName evidence="5">RCC1-like domain-containing protein</fullName>
    </recommendedName>
</protein>
<dbReference type="InterPro" id="IPR058923">
    <property type="entry name" value="RCC1-like_dom"/>
</dbReference>
<dbReference type="PROSITE" id="PS50012">
    <property type="entry name" value="RCC1_3"/>
    <property type="match status" value="6"/>
</dbReference>
<keyword evidence="1" id="KW-0344">Guanine-nucleotide releasing factor</keyword>
<sequence length="523" mass="52326">MAHAARGGRRLQVSATQVSAGDAHSLVLLADGTMRAFGFGTYGQLGYGSTENVGDKESSLPSLQGPVPLGGNAIAVSAGDYHSLVLLEGGSVKAFGNGNNGRLGYGSIEHVGDQASSVPSMQGGVSLGGTAADISAGGVHSLVLLVDRSVIAFGFGGFGQLGLGTTSDVGGAGTSLPSDAGPVPLGGNAMALAAGGQHSVVLMSDGSVRTFGDGENGRLGYGSSGRVGGTDSSWASTMDPVPLGGPAVAVAAGTSHTLALLDDGRVRAFGLGEYGKLGHGSTDDVGDTDPSWANSVDPVPLGGTATAVAAGAGHSLVLLDDGRVRAFGMGEYGALGYGSQDNVGSTDPNWASSADPVPLGGTAVAVSAGGAHSLVVLGDGTIRAFGMGYYGQLGYGSASSVGDVPATLPSNMSPFHAFTYGIAIGHSHFNSHVFTYGLAIGHFVFHANAILHGHGHNNAVPHANAILHGHGHNNAVPHAKPVDIAHRNRLVHSVPHRHSHPDSDAIALPHRQPLRVPEPRGEA</sequence>
<feature type="repeat" description="RCC1" evidence="3">
    <location>
        <begin position="90"/>
        <end position="147"/>
    </location>
</feature>
<dbReference type="EMBL" id="VLTN01000030">
    <property type="protein sequence ID" value="KAA0150992.1"/>
    <property type="molecule type" value="Genomic_DNA"/>
</dbReference>
<dbReference type="OMA" id="TDWVSIA"/>
<name>A0A5A8CDD9_CAFRO</name>
<dbReference type="PROSITE" id="PS00626">
    <property type="entry name" value="RCC1_2"/>
    <property type="match status" value="4"/>
</dbReference>
<organism evidence="6 7">
    <name type="scientific">Cafeteria roenbergensis</name>
    <name type="common">Marine flagellate</name>
    <dbReference type="NCBI Taxonomy" id="33653"/>
    <lineage>
        <taxon>Eukaryota</taxon>
        <taxon>Sar</taxon>
        <taxon>Stramenopiles</taxon>
        <taxon>Bigyra</taxon>
        <taxon>Opalozoa</taxon>
        <taxon>Bicosoecida</taxon>
        <taxon>Cafeteriaceae</taxon>
        <taxon>Cafeteria</taxon>
    </lineage>
</organism>
<gene>
    <name evidence="6" type="ORF">FNF29_04882</name>
</gene>
<feature type="repeat" description="RCC1" evidence="3">
    <location>
        <begin position="264"/>
        <end position="321"/>
    </location>
</feature>
<dbReference type="Pfam" id="PF25390">
    <property type="entry name" value="WD40_RLD"/>
    <property type="match status" value="1"/>
</dbReference>
<dbReference type="Gene3D" id="2.130.10.30">
    <property type="entry name" value="Regulator of chromosome condensation 1/beta-lactamase-inhibitor protein II"/>
    <property type="match status" value="2"/>
</dbReference>
<dbReference type="InterPro" id="IPR009091">
    <property type="entry name" value="RCC1/BLIP-II"/>
</dbReference>
<dbReference type="PANTHER" id="PTHR45982">
    <property type="entry name" value="REGULATOR OF CHROMOSOME CONDENSATION"/>
    <property type="match status" value="1"/>
</dbReference>
<evidence type="ECO:0000313" key="7">
    <source>
        <dbReference type="Proteomes" id="UP000323011"/>
    </source>
</evidence>
<dbReference type="GO" id="GO:0005085">
    <property type="term" value="F:guanyl-nucleotide exchange factor activity"/>
    <property type="evidence" value="ECO:0007669"/>
    <property type="project" value="TreeGrafter"/>
</dbReference>
<dbReference type="SUPFAM" id="SSF50985">
    <property type="entry name" value="RCC1/BLIP-II"/>
    <property type="match status" value="1"/>
</dbReference>
<dbReference type="PRINTS" id="PR00633">
    <property type="entry name" value="RCCNDNSATION"/>
</dbReference>
<dbReference type="AlphaFoldDB" id="A0A5A8CDD9"/>
<feature type="repeat" description="RCC1" evidence="3">
    <location>
        <begin position="148"/>
        <end position="205"/>
    </location>
</feature>
<dbReference type="Proteomes" id="UP000323011">
    <property type="component" value="Unassembled WGS sequence"/>
</dbReference>
<feature type="region of interest" description="Disordered" evidence="4">
    <location>
        <begin position="494"/>
        <end position="523"/>
    </location>
</feature>
<dbReference type="GO" id="GO:0005737">
    <property type="term" value="C:cytoplasm"/>
    <property type="evidence" value="ECO:0007669"/>
    <property type="project" value="TreeGrafter"/>
</dbReference>
<evidence type="ECO:0000256" key="1">
    <source>
        <dbReference type="ARBA" id="ARBA00022658"/>
    </source>
</evidence>
<evidence type="ECO:0000256" key="4">
    <source>
        <dbReference type="SAM" id="MobiDB-lite"/>
    </source>
</evidence>
<evidence type="ECO:0000313" key="6">
    <source>
        <dbReference type="EMBL" id="KAA0150992.1"/>
    </source>
</evidence>
<keyword evidence="7" id="KW-1185">Reference proteome</keyword>
<reference evidence="6 7" key="1">
    <citation type="submission" date="2019-07" db="EMBL/GenBank/DDBJ databases">
        <title>Genomes of Cafeteria roenbergensis.</title>
        <authorList>
            <person name="Fischer M.G."/>
            <person name="Hackl T."/>
            <person name="Roman M."/>
        </authorList>
    </citation>
    <scope>NUCLEOTIDE SEQUENCE [LARGE SCALE GENOMIC DNA]</scope>
    <source>
        <strain evidence="6 7">BVI</strain>
    </source>
</reference>
<proteinExistence type="predicted"/>
<feature type="repeat" description="RCC1" evidence="3">
    <location>
        <begin position="322"/>
        <end position="379"/>
    </location>
</feature>
<evidence type="ECO:0000256" key="3">
    <source>
        <dbReference type="PROSITE-ProRule" id="PRU00235"/>
    </source>
</evidence>
<accession>A0A5A8CDD9</accession>
<evidence type="ECO:0000256" key="2">
    <source>
        <dbReference type="ARBA" id="ARBA00022737"/>
    </source>
</evidence>
<feature type="repeat" description="RCC1" evidence="3">
    <location>
        <begin position="32"/>
        <end position="89"/>
    </location>
</feature>
<dbReference type="Pfam" id="PF13540">
    <property type="entry name" value="RCC1_2"/>
    <property type="match status" value="2"/>
</dbReference>
<keyword evidence="2" id="KW-0677">Repeat</keyword>
<comment type="caution">
    <text evidence="6">The sequence shown here is derived from an EMBL/GenBank/DDBJ whole genome shotgun (WGS) entry which is preliminary data.</text>
</comment>
<dbReference type="PANTHER" id="PTHR45982:SF1">
    <property type="entry name" value="REGULATOR OF CHROMOSOME CONDENSATION"/>
    <property type="match status" value="1"/>
</dbReference>
<feature type="domain" description="RCC1-like" evidence="5">
    <location>
        <begin position="12"/>
        <end position="284"/>
    </location>
</feature>